<keyword evidence="3" id="KW-1185">Reference proteome</keyword>
<reference evidence="2" key="2">
    <citation type="submission" date="2024-04" db="EMBL/GenBank/DDBJ databases">
        <authorList>
            <person name="Chen Y."/>
            <person name="Shah S."/>
            <person name="Dougan E. K."/>
            <person name="Thang M."/>
            <person name="Chan C."/>
        </authorList>
    </citation>
    <scope>NUCLEOTIDE SEQUENCE [LARGE SCALE GENOMIC DNA]</scope>
</reference>
<organism evidence="1">
    <name type="scientific">Cladocopium goreaui</name>
    <dbReference type="NCBI Taxonomy" id="2562237"/>
    <lineage>
        <taxon>Eukaryota</taxon>
        <taxon>Sar</taxon>
        <taxon>Alveolata</taxon>
        <taxon>Dinophyceae</taxon>
        <taxon>Suessiales</taxon>
        <taxon>Symbiodiniaceae</taxon>
        <taxon>Cladocopium</taxon>
    </lineage>
</organism>
<accession>A0A9P1GLD1</accession>
<dbReference type="EMBL" id="CAMXCT020006534">
    <property type="protein sequence ID" value="CAL1168884.1"/>
    <property type="molecule type" value="Genomic_DNA"/>
</dbReference>
<reference evidence="1" key="1">
    <citation type="submission" date="2022-10" db="EMBL/GenBank/DDBJ databases">
        <authorList>
            <person name="Chen Y."/>
            <person name="Dougan E. K."/>
            <person name="Chan C."/>
            <person name="Rhodes N."/>
            <person name="Thang M."/>
        </authorList>
    </citation>
    <scope>NUCLEOTIDE SEQUENCE</scope>
</reference>
<evidence type="ECO:0000313" key="2">
    <source>
        <dbReference type="EMBL" id="CAL1168884.1"/>
    </source>
</evidence>
<dbReference type="Proteomes" id="UP001152797">
    <property type="component" value="Unassembled WGS sequence"/>
</dbReference>
<gene>
    <name evidence="1" type="ORF">C1SCF055_LOCUS40333</name>
</gene>
<sequence length="324" mass="37362">MDEKELDEQPLEPFVPIGRFIGGPIRTGYVPYKLFVIMQLMNLVFQPPAEPYVNLDMFAGQCAISRAFQARGYRTCSLDIAIDERDDICEPLGFIRHLYAAMNIAPGGLAFIGVVCSSWVALNRGTSGRSRDNPCGREQFPSVQKANLMLSRVVLLLTVIMHHRGHWVIENPISSLIDYYPRLEEFLRYRAHFKVTTWLGMFGATTPKAVKLFSDDGFVQHLVRKLDRSKFAPSNTTIRYRDGAGKMRYKGSSTLKATQTYPRNFGRHVALAWDTYAVRNPEYLQLIDWDPDHWADAKLDSVEEWLTQYLRHRSIEIWEPHCWR</sequence>
<dbReference type="EMBL" id="CAMXCT010006534">
    <property type="protein sequence ID" value="CAI4015509.1"/>
    <property type="molecule type" value="Genomic_DNA"/>
</dbReference>
<comment type="caution">
    <text evidence="1">The sequence shown here is derived from an EMBL/GenBank/DDBJ whole genome shotgun (WGS) entry which is preliminary data.</text>
</comment>
<name>A0A9P1GLD1_9DINO</name>
<protein>
    <submittedName>
        <fullName evidence="1">Uncharacterized protein</fullName>
    </submittedName>
</protein>
<evidence type="ECO:0000313" key="1">
    <source>
        <dbReference type="EMBL" id="CAI4015509.1"/>
    </source>
</evidence>
<proteinExistence type="predicted"/>
<dbReference type="EMBL" id="CAMXCT030006534">
    <property type="protein sequence ID" value="CAL4802821.1"/>
    <property type="molecule type" value="Genomic_DNA"/>
</dbReference>
<evidence type="ECO:0000313" key="3">
    <source>
        <dbReference type="Proteomes" id="UP001152797"/>
    </source>
</evidence>
<dbReference type="AlphaFoldDB" id="A0A9P1GLD1"/>